<gene>
    <name evidence="1" type="ORF">ONZ51_g11580</name>
</gene>
<dbReference type="EMBL" id="JAPEVG010000570">
    <property type="protein sequence ID" value="KAJ8457357.1"/>
    <property type="molecule type" value="Genomic_DNA"/>
</dbReference>
<dbReference type="SUPFAM" id="SSF52047">
    <property type="entry name" value="RNI-like"/>
    <property type="match status" value="1"/>
</dbReference>
<proteinExistence type="predicted"/>
<accession>A0AAD7THD1</accession>
<name>A0AAD7THD1_9APHY</name>
<sequence>MNHTLDSLPAELLYDIVSKFDTDAFHRSLLALSRAIPRSPVPTHLLFPRIHLKRGEQVFQLYRRLRNAPEDAALVQEFTFEDWTVDADIFVNLVALMPSLTYLKIFIGPNFAPEHLEEIFQKPRPQLQYLSMRFRPYVQRATYYQFLKGAYFDSTLLALSSWPSPTLPVLSIIQDPLNPAIAPTNFAQPLVFFRLDPLSTLAVSPMSSNLKHLRFRVPGRQIARHMHSALHSFPALHFLDLSTCNIGGHDLAQLLGHMRHVQTVVMDGCPIVSQRTDIQLDAGDPFVQWAELGEAIAVAGMVRATEREKKLKAWTEAFYVRENEEDDSKKGKKTKRGRKGLATATISLRAPSPERKAKPNQELPRARVPKRNERIRILPPLPALSSLATSFPGVLTPETYDAVRAEFERGWVAGITRLRLARARHLTSWNNGVSRVVQFADMGTPEWKEEESYGEEGLVGLVDVKDVASFLLDVNEDEEAGGPARRGTDCPLLCIAGSKHDGPHVEGCGHRMGWETYKDEI</sequence>
<keyword evidence="2" id="KW-1185">Reference proteome</keyword>
<reference evidence="1" key="1">
    <citation type="submission" date="2022-11" db="EMBL/GenBank/DDBJ databases">
        <title>Genome Sequence of Cubamyces cubensis.</title>
        <authorList>
            <person name="Buettner E."/>
        </authorList>
    </citation>
    <scope>NUCLEOTIDE SEQUENCE</scope>
    <source>
        <strain evidence="1">MPL-01</strain>
    </source>
</reference>
<dbReference type="InterPro" id="IPR032675">
    <property type="entry name" value="LRR_dom_sf"/>
</dbReference>
<evidence type="ECO:0000313" key="1">
    <source>
        <dbReference type="EMBL" id="KAJ8457357.1"/>
    </source>
</evidence>
<organism evidence="1 2">
    <name type="scientific">Trametes cubensis</name>
    <dbReference type="NCBI Taxonomy" id="1111947"/>
    <lineage>
        <taxon>Eukaryota</taxon>
        <taxon>Fungi</taxon>
        <taxon>Dikarya</taxon>
        <taxon>Basidiomycota</taxon>
        <taxon>Agaricomycotina</taxon>
        <taxon>Agaricomycetes</taxon>
        <taxon>Polyporales</taxon>
        <taxon>Polyporaceae</taxon>
        <taxon>Trametes</taxon>
    </lineage>
</organism>
<dbReference type="Proteomes" id="UP001215151">
    <property type="component" value="Unassembled WGS sequence"/>
</dbReference>
<evidence type="ECO:0000313" key="2">
    <source>
        <dbReference type="Proteomes" id="UP001215151"/>
    </source>
</evidence>
<dbReference type="AlphaFoldDB" id="A0AAD7THD1"/>
<protein>
    <recommendedName>
        <fullName evidence="3">F-box domain-containing protein</fullName>
    </recommendedName>
</protein>
<evidence type="ECO:0008006" key="3">
    <source>
        <dbReference type="Google" id="ProtNLM"/>
    </source>
</evidence>
<comment type="caution">
    <text evidence="1">The sequence shown here is derived from an EMBL/GenBank/DDBJ whole genome shotgun (WGS) entry which is preliminary data.</text>
</comment>
<dbReference type="Gene3D" id="3.80.10.10">
    <property type="entry name" value="Ribonuclease Inhibitor"/>
    <property type="match status" value="1"/>
</dbReference>